<dbReference type="AlphaFoldDB" id="A0A7Y8KX04"/>
<dbReference type="Gene3D" id="1.10.8.60">
    <property type="match status" value="2"/>
</dbReference>
<feature type="domain" description="AAA+ ATPase" evidence="3">
    <location>
        <begin position="463"/>
        <end position="592"/>
    </location>
</feature>
<dbReference type="Gene3D" id="3.40.50.300">
    <property type="entry name" value="P-loop containing nucleotide triphosphate hydrolases"/>
    <property type="match status" value="2"/>
</dbReference>
<keyword evidence="5" id="KW-1185">Reference proteome</keyword>
<dbReference type="SMART" id="SM00382">
    <property type="entry name" value="AAA"/>
    <property type="match status" value="2"/>
</dbReference>
<dbReference type="GO" id="GO:0004176">
    <property type="term" value="F:ATP-dependent peptidase activity"/>
    <property type="evidence" value="ECO:0007669"/>
    <property type="project" value="TreeGrafter"/>
</dbReference>
<feature type="domain" description="AAA+ ATPase" evidence="3">
    <location>
        <begin position="204"/>
        <end position="341"/>
    </location>
</feature>
<name>A0A7Y8KX04_9BURK</name>
<dbReference type="GO" id="GO:0016887">
    <property type="term" value="F:ATP hydrolysis activity"/>
    <property type="evidence" value="ECO:0007669"/>
    <property type="project" value="InterPro"/>
</dbReference>
<dbReference type="GO" id="GO:0005524">
    <property type="term" value="F:ATP binding"/>
    <property type="evidence" value="ECO:0007669"/>
    <property type="project" value="UniProtKB-KW"/>
</dbReference>
<reference evidence="4 5" key="1">
    <citation type="submission" date="2019-09" db="EMBL/GenBank/DDBJ databases">
        <title>Hydrogenophaga aromatica sp. nov., isolated from a para-xylene-degrading enrichment culture.</title>
        <authorList>
            <person name="Tancsics A."/>
            <person name="Banerjee S."/>
        </authorList>
    </citation>
    <scope>NUCLEOTIDE SEQUENCE [LARGE SCALE GENOMIC DNA]</scope>
    <source>
        <strain evidence="4 5">D2P1</strain>
    </source>
</reference>
<keyword evidence="2" id="KW-0812">Transmembrane</keyword>
<keyword evidence="2" id="KW-1133">Transmembrane helix</keyword>
<dbReference type="InterPro" id="IPR027417">
    <property type="entry name" value="P-loop_NTPase"/>
</dbReference>
<feature type="transmembrane region" description="Helical" evidence="2">
    <location>
        <begin position="114"/>
        <end position="134"/>
    </location>
</feature>
<comment type="similarity">
    <text evidence="1">Belongs to the AAA ATPase family.</text>
</comment>
<accession>A0A7Y8KX04</accession>
<evidence type="ECO:0000313" key="4">
    <source>
        <dbReference type="EMBL" id="NWF46080.1"/>
    </source>
</evidence>
<dbReference type="PANTHER" id="PTHR23076:SF37">
    <property type="entry name" value="ATP-DEPENDENT ZINC METALLOPROTEASE FTSH 4, MITOCHONDRIAL"/>
    <property type="match status" value="1"/>
</dbReference>
<dbReference type="InterPro" id="IPR003593">
    <property type="entry name" value="AAA+_ATPase"/>
</dbReference>
<dbReference type="Pfam" id="PF00004">
    <property type="entry name" value="AAA"/>
    <property type="match status" value="2"/>
</dbReference>
<organism evidence="4 5">
    <name type="scientific">Hydrogenophaga aromaticivorans</name>
    <dbReference type="NCBI Taxonomy" id="2610898"/>
    <lineage>
        <taxon>Bacteria</taxon>
        <taxon>Pseudomonadati</taxon>
        <taxon>Pseudomonadota</taxon>
        <taxon>Betaproteobacteria</taxon>
        <taxon>Burkholderiales</taxon>
        <taxon>Comamonadaceae</taxon>
        <taxon>Hydrogenophaga</taxon>
    </lineage>
</organism>
<dbReference type="InterPro" id="IPR003959">
    <property type="entry name" value="ATPase_AAA_core"/>
</dbReference>
<keyword evidence="1" id="KW-0547">Nucleotide-binding</keyword>
<dbReference type="RefSeq" id="WP_177135988.1">
    <property type="nucleotide sequence ID" value="NZ_VYGV01000011.1"/>
</dbReference>
<dbReference type="InterPro" id="IPR003960">
    <property type="entry name" value="ATPase_AAA_CS"/>
</dbReference>
<gene>
    <name evidence="4" type="ORF">F3K02_12575</name>
</gene>
<sequence length="666" mass="73140">MTTNPNQTPIENQNGFVLLFRFVPYFLMIVAVTSMFILAYKTSVLNGKPLLPLDVKNNASMVATVNAILLVLHVLANRLFESRWAYYACKISLYLCSVSLLAAVYYLIRGGAVTFGIGVPLALLAIALALMVIFSHSRFFETTPPRRAAMADGSMPSNADLHTDQFTMSKPKIGFAAILGMDELKARLLAAGKEVMASKGKKGARNGILLHGDPGNGKTAFAQALAGELKVKFLSISYSDTATMWVGEQSRKLKSAVEQAKRNAPCVFFIDEIDSFISQRSSEQNNRPESKDIVNLMLTELVELRNHKVLVMAATNLLESLDAAAIREGRFDYKIEVTPPDAKARLGLLRLGLQRNLPKATVDDQVAERVADRWNGFSVKRILAVTEELPSYLQRHQRPLGAPLGFEDFMGALRSVQGRKGIELEKVRPLSDLILGEELRDALDGIVARLQDPDGTERRGGTLPTGLLFYGPPGTGKTAVAKAMCKEVGWAFLTATGAELSRDPETLSKLYKNAMEIRPCLIFIDEADELLLSRQHSTHTASTNKLLSIMDGASDRVHDVVWIAATNHPEQIDSALLRGGRFTEKLEFELPQASAISAHIEKWLKTRSIRLDLSLSHGDIAHSLRDQSIANIEAVLQAAVNRAIGRKESTVSLQAIDIERAAKQVI</sequence>
<dbReference type="GO" id="GO:0045037">
    <property type="term" value="P:protein import into chloroplast stroma"/>
    <property type="evidence" value="ECO:0007669"/>
    <property type="project" value="TreeGrafter"/>
</dbReference>
<dbReference type="PROSITE" id="PS00674">
    <property type="entry name" value="AAA"/>
    <property type="match status" value="1"/>
</dbReference>
<feature type="transmembrane region" description="Helical" evidence="2">
    <location>
        <begin position="91"/>
        <end position="108"/>
    </location>
</feature>
<dbReference type="EMBL" id="VYGV01000011">
    <property type="protein sequence ID" value="NWF46080.1"/>
    <property type="molecule type" value="Genomic_DNA"/>
</dbReference>
<dbReference type="Proteomes" id="UP000545507">
    <property type="component" value="Unassembled WGS sequence"/>
</dbReference>
<evidence type="ECO:0000256" key="1">
    <source>
        <dbReference type="RuleBase" id="RU003651"/>
    </source>
</evidence>
<protein>
    <submittedName>
        <fullName evidence="4">AAA family ATPase</fullName>
    </submittedName>
</protein>
<feature type="transmembrane region" description="Helical" evidence="2">
    <location>
        <begin position="16"/>
        <end position="39"/>
    </location>
</feature>
<comment type="caution">
    <text evidence="4">The sequence shown here is derived from an EMBL/GenBank/DDBJ whole genome shotgun (WGS) entry which is preliminary data.</text>
</comment>
<keyword evidence="1" id="KW-0067">ATP-binding</keyword>
<dbReference type="GO" id="GO:0006508">
    <property type="term" value="P:proteolysis"/>
    <property type="evidence" value="ECO:0007669"/>
    <property type="project" value="TreeGrafter"/>
</dbReference>
<dbReference type="CDD" id="cd19481">
    <property type="entry name" value="RecA-like_protease"/>
    <property type="match status" value="2"/>
</dbReference>
<evidence type="ECO:0000256" key="2">
    <source>
        <dbReference type="SAM" id="Phobius"/>
    </source>
</evidence>
<evidence type="ECO:0000259" key="3">
    <source>
        <dbReference type="SMART" id="SM00382"/>
    </source>
</evidence>
<dbReference type="SUPFAM" id="SSF52540">
    <property type="entry name" value="P-loop containing nucleoside triphosphate hydrolases"/>
    <property type="match status" value="2"/>
</dbReference>
<dbReference type="PANTHER" id="PTHR23076">
    <property type="entry name" value="METALLOPROTEASE M41 FTSH"/>
    <property type="match status" value="1"/>
</dbReference>
<proteinExistence type="inferred from homology"/>
<evidence type="ECO:0000313" key="5">
    <source>
        <dbReference type="Proteomes" id="UP000545507"/>
    </source>
</evidence>
<keyword evidence="2" id="KW-0472">Membrane</keyword>